<protein>
    <submittedName>
        <fullName evidence="1">Putative secreted protein</fullName>
    </submittedName>
</protein>
<dbReference type="EMBL" id="GIFC01000418">
    <property type="protein sequence ID" value="MXU82501.1"/>
    <property type="molecule type" value="Transcribed_RNA"/>
</dbReference>
<reference evidence="1" key="1">
    <citation type="submission" date="2019-12" db="EMBL/GenBank/DDBJ databases">
        <title>An insight into the sialome of adult female Ixodes ricinus ticks feeding for 6 days.</title>
        <authorList>
            <person name="Perner J."/>
            <person name="Ribeiro J.M.C."/>
        </authorList>
    </citation>
    <scope>NUCLEOTIDE SEQUENCE</scope>
    <source>
        <strain evidence="1">Semi-engorged</strain>
        <tissue evidence="1">Salivary glands</tissue>
    </source>
</reference>
<name>A0A6B0TX90_IXORI</name>
<dbReference type="AlphaFoldDB" id="A0A6B0TX90"/>
<sequence>MGIAVCTVFFVSSSVTFNPVRTRNSVFPMITSPSLFSNSIFCNASAPFTAVLVVPFTLPITLLSSSSLR</sequence>
<organism evidence="1">
    <name type="scientific">Ixodes ricinus</name>
    <name type="common">Common tick</name>
    <name type="synonym">Acarus ricinus</name>
    <dbReference type="NCBI Taxonomy" id="34613"/>
    <lineage>
        <taxon>Eukaryota</taxon>
        <taxon>Metazoa</taxon>
        <taxon>Ecdysozoa</taxon>
        <taxon>Arthropoda</taxon>
        <taxon>Chelicerata</taxon>
        <taxon>Arachnida</taxon>
        <taxon>Acari</taxon>
        <taxon>Parasitiformes</taxon>
        <taxon>Ixodida</taxon>
        <taxon>Ixodoidea</taxon>
        <taxon>Ixodidae</taxon>
        <taxon>Ixodinae</taxon>
        <taxon>Ixodes</taxon>
    </lineage>
</organism>
<proteinExistence type="predicted"/>
<accession>A0A6B0TX90</accession>
<evidence type="ECO:0000313" key="1">
    <source>
        <dbReference type="EMBL" id="MXU82501.1"/>
    </source>
</evidence>